<proteinExistence type="predicted"/>
<gene>
    <name evidence="2" type="ORF">NP233_g12477</name>
</gene>
<feature type="region of interest" description="Disordered" evidence="1">
    <location>
        <begin position="515"/>
        <end position="574"/>
    </location>
</feature>
<protein>
    <submittedName>
        <fullName evidence="2">Uncharacterized protein</fullName>
    </submittedName>
</protein>
<evidence type="ECO:0000256" key="1">
    <source>
        <dbReference type="SAM" id="MobiDB-lite"/>
    </source>
</evidence>
<organism evidence="2 3">
    <name type="scientific">Leucocoprinus birnbaumii</name>
    <dbReference type="NCBI Taxonomy" id="56174"/>
    <lineage>
        <taxon>Eukaryota</taxon>
        <taxon>Fungi</taxon>
        <taxon>Dikarya</taxon>
        <taxon>Basidiomycota</taxon>
        <taxon>Agaricomycotina</taxon>
        <taxon>Agaricomycetes</taxon>
        <taxon>Agaricomycetidae</taxon>
        <taxon>Agaricales</taxon>
        <taxon>Agaricineae</taxon>
        <taxon>Agaricaceae</taxon>
        <taxon>Leucocoprinus</taxon>
    </lineage>
</organism>
<name>A0AAD5YN16_9AGAR</name>
<sequence length="574" mass="63494">MRPLRCNLVSTAFIMGRHGAKKSQRTAVDALTASGNSKAASGKITDSAIKALLTSVEADLEACGLLAVATTGGLRDEFCNHIRTHHIPRDFPEFPNNFDLFHAFTTWAGSLGSIHNIPARNIPAALAYRAREKLHHRWSKENFIETAGINWKAVDKDKFLASIPQRVVTPLPRDQPYPPPDAWIAETEDIASMNHKFINVEDLHDRRDCRRPIKFLDPGQLQLDIGPGESVMIQDGSDGSFVGLVIRDVCGNADAIQFVDKAVSEAVEMRVSSRKGDVGHLPQVGLSAGSRSAMQLDYVKNLKRKPQSQDAKEEADRNLACAFCLSWNLTRAIAPGEVLDDFDEFLSGLQICRMDGGGTMPHDVETGQGNYTVTIPNFTFTFHGAEFAPPTAVCALDYSRYVHYERQPHKYSVSWTTARSLEPSASDLDNGGHFFIASHGIRIQAAANTMIIWKPELWHGTSLSLQDPKSLITGYRQRGLAFVTSSRLPKAWARYSTGQLTKEAAEEWLLEHVPLSPEEDTELPPGGALNSPKSDGEIDKLLESDWHQECAGKSGPQLRRSKRTTQLPKHLRND</sequence>
<reference evidence="2" key="1">
    <citation type="submission" date="2022-07" db="EMBL/GenBank/DDBJ databases">
        <title>Genome Sequence of Leucocoprinus birnbaumii.</title>
        <authorList>
            <person name="Buettner E."/>
        </authorList>
    </citation>
    <scope>NUCLEOTIDE SEQUENCE</scope>
    <source>
        <strain evidence="2">VT141</strain>
    </source>
</reference>
<accession>A0AAD5YN16</accession>
<dbReference type="EMBL" id="JANIEX010001817">
    <property type="protein sequence ID" value="KAJ3554188.1"/>
    <property type="molecule type" value="Genomic_DNA"/>
</dbReference>
<feature type="compositionally biased region" description="Basic and acidic residues" evidence="1">
    <location>
        <begin position="534"/>
        <end position="550"/>
    </location>
</feature>
<evidence type="ECO:0000313" key="2">
    <source>
        <dbReference type="EMBL" id="KAJ3554188.1"/>
    </source>
</evidence>
<keyword evidence="3" id="KW-1185">Reference proteome</keyword>
<dbReference type="AlphaFoldDB" id="A0AAD5YN16"/>
<comment type="caution">
    <text evidence="2">The sequence shown here is derived from an EMBL/GenBank/DDBJ whole genome shotgun (WGS) entry which is preliminary data.</text>
</comment>
<evidence type="ECO:0000313" key="3">
    <source>
        <dbReference type="Proteomes" id="UP001213000"/>
    </source>
</evidence>
<dbReference type="Proteomes" id="UP001213000">
    <property type="component" value="Unassembled WGS sequence"/>
</dbReference>